<proteinExistence type="predicted"/>
<dbReference type="EMBL" id="MF618252">
    <property type="protein sequence ID" value="ATN37889.1"/>
    <property type="molecule type" value="Genomic_RNA"/>
</dbReference>
<protein>
    <submittedName>
        <fullName evidence="1">ORF5a</fullName>
    </submittedName>
</protein>
<sequence>MRLTATWIWHVSDAWLRRTRDFGVLRLEDFCFQFNYSQPRVGYCRVPLKAWCSNQGKFAAQFTLKSCEKPGHEKFITSFTAYGRTVQQAVSKLVEEAVDFILFRATQLERNV</sequence>
<name>A0A2D1CM06_9BETC</name>
<organism evidence="1">
    <name type="scientific">Murine hepatitis virus</name>
    <dbReference type="NCBI Taxonomy" id="11138"/>
    <lineage>
        <taxon>Viruses</taxon>
        <taxon>Riboviria</taxon>
        <taxon>Orthornavirae</taxon>
        <taxon>Pisuviricota</taxon>
        <taxon>Pisoniviricetes</taxon>
        <taxon>Nidovirales</taxon>
        <taxon>Cornidovirineae</taxon>
        <taxon>Coronaviridae</taxon>
        <taxon>Orthocoronavirinae</taxon>
        <taxon>Betacoronavirus</taxon>
        <taxon>Embecovirus</taxon>
        <taxon>Betacoronavirus muris</taxon>
        <taxon>Murine coronavirus</taxon>
    </lineage>
</organism>
<dbReference type="Pfam" id="PF04753">
    <property type="entry name" value="Corona_NS12-7"/>
    <property type="match status" value="1"/>
</dbReference>
<reference evidence="1" key="1">
    <citation type="journal article" date="2017" name="MBio">
        <title>Proofreading-deficient coronaviruses adapt for increased fitness over long-term passage without reversion of exoribonuclease-inactivating mutations.</title>
        <authorList>
            <person name="Graepel K.W."/>
            <person name="Lu X."/>
            <person name="Case J.B."/>
            <person name="Sexton N.R."/>
            <person name="Smith E.C."/>
            <person name="Denison M.R."/>
        </authorList>
    </citation>
    <scope>NUCLEOTIDE SEQUENCE</scope>
    <source>
        <strain evidence="1">A59</strain>
    </source>
</reference>
<accession>A0A2D1CM06</accession>
<evidence type="ECO:0000313" key="1">
    <source>
        <dbReference type="EMBL" id="ATN37889.1"/>
    </source>
</evidence>
<dbReference type="InterPro" id="IPR006841">
    <property type="entry name" value="Corona_NS2"/>
</dbReference>